<dbReference type="PANTHER" id="PTHR44103">
    <property type="entry name" value="PROPROTEIN CONVERTASE P"/>
    <property type="match status" value="1"/>
</dbReference>
<dbReference type="Pfam" id="PF01839">
    <property type="entry name" value="FG-GAP"/>
    <property type="match status" value="2"/>
</dbReference>
<dbReference type="Proteomes" id="UP000245802">
    <property type="component" value="Chromosome"/>
</dbReference>
<evidence type="ECO:0000256" key="2">
    <source>
        <dbReference type="ARBA" id="ARBA00022737"/>
    </source>
</evidence>
<dbReference type="SUPFAM" id="SSF69318">
    <property type="entry name" value="Integrin alpha N-terminal domain"/>
    <property type="match status" value="1"/>
</dbReference>
<keyword evidence="3" id="KW-0325">Glycoprotein</keyword>
<evidence type="ECO:0000256" key="1">
    <source>
        <dbReference type="ARBA" id="ARBA00022729"/>
    </source>
</evidence>
<dbReference type="KEGG" id="gog:C1280_36300"/>
<dbReference type="AlphaFoldDB" id="A0A2Z3HBZ2"/>
<dbReference type="InterPro" id="IPR011050">
    <property type="entry name" value="Pectin_lyase_fold/virulence"/>
</dbReference>
<dbReference type="Pfam" id="PF12951">
    <property type="entry name" value="PATR"/>
    <property type="match status" value="3"/>
</dbReference>
<evidence type="ECO:0000256" key="4">
    <source>
        <dbReference type="SAM" id="MobiDB-lite"/>
    </source>
</evidence>
<dbReference type="InterPro" id="IPR013425">
    <property type="entry name" value="Autotrns_rpt"/>
</dbReference>
<dbReference type="Gene3D" id="2.130.10.130">
    <property type="entry name" value="Integrin alpha, N-terminal"/>
    <property type="match status" value="2"/>
</dbReference>
<name>A0A2Z3HBZ2_9BACT</name>
<keyword evidence="1" id="KW-0732">Signal</keyword>
<dbReference type="Pfam" id="PF13517">
    <property type="entry name" value="FG-GAP_3"/>
    <property type="match status" value="1"/>
</dbReference>
<dbReference type="OrthoDB" id="292934at2"/>
<dbReference type="NCBIfam" id="TIGR02601">
    <property type="entry name" value="autotrns_rpt"/>
    <property type="match status" value="2"/>
</dbReference>
<keyword evidence="2" id="KW-0677">Repeat</keyword>
<organism evidence="5 6">
    <name type="scientific">Gemmata obscuriglobus</name>
    <dbReference type="NCBI Taxonomy" id="114"/>
    <lineage>
        <taxon>Bacteria</taxon>
        <taxon>Pseudomonadati</taxon>
        <taxon>Planctomycetota</taxon>
        <taxon>Planctomycetia</taxon>
        <taxon>Gemmatales</taxon>
        <taxon>Gemmataceae</taxon>
        <taxon>Gemmata</taxon>
    </lineage>
</organism>
<evidence type="ECO:0000313" key="6">
    <source>
        <dbReference type="Proteomes" id="UP000245802"/>
    </source>
</evidence>
<sequence>MTIRRSQQQDTNMPSSPLRSPELLESRDLPATVFVWDGGGADALWSTAANWVGDVAPTAATTDPAGVVIQFNGGVASAMDVTGLTVDRIELLGSNNRVEIATDTVLRLNGGVLPDNVISGGTGNAIVNQDLQILSTSQLDLVGGAPVLHTDTGAELTVRAYITGTVGLTKTGDGRLDLQNKTTGSSFSGPVQLLSGTTYLGTLEQAGGYVFGATVRDSLVLGPGARAVVSGHAQFDEGPGVPPYNGRLVRQGTAAVTLGAGATLDMTNELVVLKSLAGDIGSTVILASTVPLFVGNTGDPAEDVTFAGAFVGAGSVNYANLGTWTLSGPNTFEGAIYVDAGTLRAGAAGTLSPRGQVFLFETTLDLNGFDQTVRGVGDAAPPIGAVGQSRVLLGSGRLTINSILPEERINGVISGTGGLTLSGPGRLSLLGANTYTGGTVVRDGAVLNVNGTTFTDITLDDSIFQGSGTTGNIGSNGGGELGPGNSPGRLNVGALTLGPTDTITIELEGSVPGGGYDQIATRGAVTLAGTRLNLRVGFAPAPGSRFTIVQNNSGAPVSGTFDGLPEGAVFTAGGVTFRITYRGGAGGDVVLTVPGAGAEAPATGSPILVPSPGRSGTVRVFDPVSGAVREFAPFAGYAGAVVLAAADVNGDGVADTVAATAGAGGHVRVFDGATGAELMSFLPFAGFAGGLSVAAADLDGDGCADLIVGAGAGAPNGHVKVFGGRDGALLQSVLAFEGFGGGVRVGAGDVNGDGRADLIVGTGSGSSHVKVLDGRDLSVLRSFFAFEGFGGGVFVGAGDVNGDGRADLVVGAGAGAPGGHVKVFDGRDASPLGGALAFDAPYLGGVSAVGVADADGDGAPDVVAVSATDPSHVKAFRGSDWAVVRSVRPFG</sequence>
<accession>A0A2Z3HBZ2</accession>
<feature type="region of interest" description="Disordered" evidence="4">
    <location>
        <begin position="1"/>
        <end position="22"/>
    </location>
</feature>
<dbReference type="InterPro" id="IPR013519">
    <property type="entry name" value="Int_alpha_beta-p"/>
</dbReference>
<evidence type="ECO:0000313" key="5">
    <source>
        <dbReference type="EMBL" id="AWM41922.1"/>
    </source>
</evidence>
<dbReference type="SUPFAM" id="SSF51126">
    <property type="entry name" value="Pectin lyase-like"/>
    <property type="match status" value="1"/>
</dbReference>
<dbReference type="EMBL" id="CP025958">
    <property type="protein sequence ID" value="AWM41922.1"/>
    <property type="molecule type" value="Genomic_DNA"/>
</dbReference>
<proteinExistence type="predicted"/>
<keyword evidence="6" id="KW-1185">Reference proteome</keyword>
<dbReference type="PANTHER" id="PTHR44103:SF1">
    <property type="entry name" value="PROPROTEIN CONVERTASE P"/>
    <property type="match status" value="1"/>
</dbReference>
<dbReference type="InterPro" id="IPR028994">
    <property type="entry name" value="Integrin_alpha_N"/>
</dbReference>
<evidence type="ECO:0008006" key="7">
    <source>
        <dbReference type="Google" id="ProtNLM"/>
    </source>
</evidence>
<feature type="compositionally biased region" description="Polar residues" evidence="4">
    <location>
        <begin position="1"/>
        <end position="13"/>
    </location>
</feature>
<reference evidence="5 6" key="1">
    <citation type="submission" date="2018-01" db="EMBL/GenBank/DDBJ databases">
        <title>G. obscuriglobus.</title>
        <authorList>
            <person name="Franke J."/>
            <person name="Blomberg W."/>
            <person name="Selmecki A."/>
        </authorList>
    </citation>
    <scope>NUCLEOTIDE SEQUENCE [LARGE SCALE GENOMIC DNA]</scope>
    <source>
        <strain evidence="5 6">DSM 5831</strain>
    </source>
</reference>
<evidence type="ECO:0000256" key="3">
    <source>
        <dbReference type="ARBA" id="ARBA00023180"/>
    </source>
</evidence>
<dbReference type="SMART" id="SM00191">
    <property type="entry name" value="Int_alpha"/>
    <property type="match status" value="3"/>
</dbReference>
<dbReference type="InterPro" id="IPR013517">
    <property type="entry name" value="FG-GAP"/>
</dbReference>
<protein>
    <recommendedName>
        <fullName evidence="7">VCBS repeat-containing protein</fullName>
    </recommendedName>
</protein>
<gene>
    <name evidence="5" type="ORF">C1280_36300</name>
</gene>